<protein>
    <submittedName>
        <fullName evidence="4">Serpentine receptor class gamma</fullName>
    </submittedName>
</protein>
<dbReference type="Proteomes" id="UP000271162">
    <property type="component" value="Unassembled WGS sequence"/>
</dbReference>
<accession>A0A0N4YJE1</accession>
<proteinExistence type="predicted"/>
<feature type="transmembrane region" description="Helical" evidence="1">
    <location>
        <begin position="29"/>
        <end position="55"/>
    </location>
</feature>
<evidence type="ECO:0000313" key="4">
    <source>
        <dbReference type="WBParaSite" id="NBR_0001707501-mRNA-1"/>
    </source>
</evidence>
<evidence type="ECO:0000256" key="1">
    <source>
        <dbReference type="SAM" id="Phobius"/>
    </source>
</evidence>
<reference evidence="4" key="1">
    <citation type="submission" date="2017-02" db="UniProtKB">
        <authorList>
            <consortium name="WormBaseParasite"/>
        </authorList>
    </citation>
    <scope>IDENTIFICATION</scope>
</reference>
<sequence>MSNEVELPTPTTLPTPPQYFLGVDRVYAAIWYISISSVSLLLHIVFIALLGARWVDSMMAWAVMKSRNIHLFRALNRITNYAVGLINLVCYSVLFFILYIKKAISFRRNHEIKMTLQVICMVTCEFLFFLFWEQWTVTHGGMLLVFAETTNLLYFDAIILPYLILNGKIKSQLRAMMKGNTAVIHVTDTRV</sequence>
<keyword evidence="1" id="KW-1133">Transmembrane helix</keyword>
<name>A0A0N4YJE1_NIPBR</name>
<feature type="transmembrane region" description="Helical" evidence="1">
    <location>
        <begin position="81"/>
        <end position="100"/>
    </location>
</feature>
<feature type="transmembrane region" description="Helical" evidence="1">
    <location>
        <begin position="152"/>
        <end position="169"/>
    </location>
</feature>
<keyword evidence="1" id="KW-0812">Transmembrane</keyword>
<reference evidence="2 3" key="2">
    <citation type="submission" date="2018-11" db="EMBL/GenBank/DDBJ databases">
        <authorList>
            <consortium name="Pathogen Informatics"/>
        </authorList>
    </citation>
    <scope>NUCLEOTIDE SEQUENCE [LARGE SCALE GENOMIC DNA]</scope>
</reference>
<dbReference type="AlphaFoldDB" id="A0A0N4YJE1"/>
<dbReference type="OMA" id="HMIGSIT"/>
<feature type="transmembrane region" description="Helical" evidence="1">
    <location>
        <begin position="112"/>
        <end position="132"/>
    </location>
</feature>
<keyword evidence="1" id="KW-0472">Membrane</keyword>
<evidence type="ECO:0000313" key="3">
    <source>
        <dbReference type="Proteomes" id="UP000271162"/>
    </source>
</evidence>
<keyword evidence="3" id="KW-1185">Reference proteome</keyword>
<evidence type="ECO:0000313" key="2">
    <source>
        <dbReference type="EMBL" id="VDL80689.1"/>
    </source>
</evidence>
<dbReference type="EMBL" id="UYSL01022548">
    <property type="protein sequence ID" value="VDL80689.1"/>
    <property type="molecule type" value="Genomic_DNA"/>
</dbReference>
<dbReference type="WBParaSite" id="NBR_0001707501-mRNA-1">
    <property type="protein sequence ID" value="NBR_0001707501-mRNA-1"/>
    <property type="gene ID" value="NBR_0001707501"/>
</dbReference>
<organism evidence="4">
    <name type="scientific">Nippostrongylus brasiliensis</name>
    <name type="common">Rat hookworm</name>
    <dbReference type="NCBI Taxonomy" id="27835"/>
    <lineage>
        <taxon>Eukaryota</taxon>
        <taxon>Metazoa</taxon>
        <taxon>Ecdysozoa</taxon>
        <taxon>Nematoda</taxon>
        <taxon>Chromadorea</taxon>
        <taxon>Rhabditida</taxon>
        <taxon>Rhabditina</taxon>
        <taxon>Rhabditomorpha</taxon>
        <taxon>Strongyloidea</taxon>
        <taxon>Heligmosomidae</taxon>
        <taxon>Nippostrongylus</taxon>
    </lineage>
</organism>
<gene>
    <name evidence="2" type="ORF">NBR_LOCUS17076</name>
</gene>